<dbReference type="Gene3D" id="3.30.2310.20">
    <property type="entry name" value="RelE-like"/>
    <property type="match status" value="1"/>
</dbReference>
<protein>
    <submittedName>
        <fullName evidence="3">Type II toxin-antitoxin system RelE/ParE family toxin</fullName>
    </submittedName>
</protein>
<dbReference type="NCBIfam" id="TIGR02385">
    <property type="entry name" value="RelE_StbE"/>
    <property type="match status" value="1"/>
</dbReference>
<accession>A0ABS8I6E5</accession>
<evidence type="ECO:0000313" key="4">
    <source>
        <dbReference type="Proteomes" id="UP001199525"/>
    </source>
</evidence>
<keyword evidence="2" id="KW-1277">Toxin-antitoxin system</keyword>
<evidence type="ECO:0000313" key="3">
    <source>
        <dbReference type="EMBL" id="MCC5599234.1"/>
    </source>
</evidence>
<gene>
    <name evidence="3" type="ORF">LC586_08385</name>
</gene>
<comment type="caution">
    <text evidence="3">The sequence shown here is derived from an EMBL/GenBank/DDBJ whole genome shotgun (WGS) entry which is preliminary data.</text>
</comment>
<dbReference type="EMBL" id="JAIVFQ010000008">
    <property type="protein sequence ID" value="MCC5599234.1"/>
    <property type="molecule type" value="Genomic_DNA"/>
</dbReference>
<dbReference type="Pfam" id="PF05016">
    <property type="entry name" value="ParE_toxin"/>
    <property type="match status" value="1"/>
</dbReference>
<dbReference type="RefSeq" id="WP_229484107.1">
    <property type="nucleotide sequence ID" value="NZ_JAIVFQ010000008.1"/>
</dbReference>
<sequence>MAQVSWTSQALTDLEAIGDFIARDAPSFAQVFVDRVFQSVERLQQFPLSGRVVPEIAQEDIREIIFGNYRIVYLVSNDEVNILTVFHSSRQLKL</sequence>
<dbReference type="InterPro" id="IPR051803">
    <property type="entry name" value="TA_system_RelE-like_toxin"/>
</dbReference>
<dbReference type="Proteomes" id="UP001199525">
    <property type="component" value="Unassembled WGS sequence"/>
</dbReference>
<dbReference type="PANTHER" id="PTHR33755">
    <property type="entry name" value="TOXIN PARE1-RELATED"/>
    <property type="match status" value="1"/>
</dbReference>
<keyword evidence="4" id="KW-1185">Reference proteome</keyword>
<organism evidence="3 4">
    <name type="scientific">Nostoc favosum CHAB5714</name>
    <dbReference type="NCBI Taxonomy" id="2780399"/>
    <lineage>
        <taxon>Bacteria</taxon>
        <taxon>Bacillati</taxon>
        <taxon>Cyanobacteriota</taxon>
        <taxon>Cyanophyceae</taxon>
        <taxon>Nostocales</taxon>
        <taxon>Nostocaceae</taxon>
        <taxon>Nostoc</taxon>
        <taxon>Nostoc favosum</taxon>
    </lineage>
</organism>
<name>A0ABS8I6E5_9NOSO</name>
<dbReference type="SUPFAM" id="SSF143011">
    <property type="entry name" value="RelE-like"/>
    <property type="match status" value="1"/>
</dbReference>
<dbReference type="PANTHER" id="PTHR33755:SF5">
    <property type="entry name" value="TYPE II TOXIN-ANTITOXIN SYSTEM RELE_PARE FAMILY TOXIN"/>
    <property type="match status" value="1"/>
</dbReference>
<proteinExistence type="inferred from homology"/>
<dbReference type="InterPro" id="IPR007712">
    <property type="entry name" value="RelE/ParE_toxin"/>
</dbReference>
<evidence type="ECO:0000256" key="2">
    <source>
        <dbReference type="ARBA" id="ARBA00022649"/>
    </source>
</evidence>
<evidence type="ECO:0000256" key="1">
    <source>
        <dbReference type="ARBA" id="ARBA00006226"/>
    </source>
</evidence>
<reference evidence="3 4" key="1">
    <citation type="journal article" date="2021" name="Microorganisms">
        <title>Genome Evolution of Filamentous Cyanobacterium Nostoc Species: From Facultative Symbiosis to Free Living.</title>
        <authorList>
            <person name="Huo D."/>
            <person name="Li H."/>
            <person name="Cai F."/>
            <person name="Guo X."/>
            <person name="Qiao Z."/>
            <person name="Wang W."/>
            <person name="Yu G."/>
            <person name="Li R."/>
        </authorList>
    </citation>
    <scope>NUCLEOTIDE SEQUENCE [LARGE SCALE GENOMIC DNA]</scope>
    <source>
        <strain evidence="3 4">CHAB 5714</strain>
    </source>
</reference>
<dbReference type="InterPro" id="IPR035093">
    <property type="entry name" value="RelE/ParE_toxin_dom_sf"/>
</dbReference>
<comment type="similarity">
    <text evidence="1">Belongs to the RelE toxin family.</text>
</comment>